<dbReference type="OrthoDB" id="10066376at2759"/>
<evidence type="ECO:0000313" key="2">
    <source>
        <dbReference type="EMBL" id="CAG9761408.1"/>
    </source>
</evidence>
<accession>A0A9N9MDD7</accession>
<evidence type="ECO:0008006" key="4">
    <source>
        <dbReference type="Google" id="ProtNLM"/>
    </source>
</evidence>
<dbReference type="PANTHER" id="PTHR45749:SF21">
    <property type="entry name" value="DUF4371 DOMAIN-CONTAINING PROTEIN"/>
    <property type="match status" value="1"/>
</dbReference>
<feature type="region of interest" description="Disordered" evidence="1">
    <location>
        <begin position="1"/>
        <end position="20"/>
    </location>
</feature>
<reference evidence="2" key="1">
    <citation type="submission" date="2022-01" db="EMBL/GenBank/DDBJ databases">
        <authorList>
            <person name="King R."/>
        </authorList>
    </citation>
    <scope>NUCLEOTIDE SEQUENCE</scope>
</reference>
<evidence type="ECO:0000313" key="3">
    <source>
        <dbReference type="Proteomes" id="UP001152799"/>
    </source>
</evidence>
<dbReference type="PANTHER" id="PTHR45749">
    <property type="match status" value="1"/>
</dbReference>
<dbReference type="EMBL" id="OU892286">
    <property type="protein sequence ID" value="CAG9761408.1"/>
    <property type="molecule type" value="Genomic_DNA"/>
</dbReference>
<dbReference type="Proteomes" id="UP001152799">
    <property type="component" value="Chromosome 10"/>
</dbReference>
<feature type="compositionally biased region" description="Polar residues" evidence="1">
    <location>
        <begin position="63"/>
        <end position="79"/>
    </location>
</feature>
<organism evidence="2 3">
    <name type="scientific">Ceutorhynchus assimilis</name>
    <name type="common">cabbage seed weevil</name>
    <dbReference type="NCBI Taxonomy" id="467358"/>
    <lineage>
        <taxon>Eukaryota</taxon>
        <taxon>Metazoa</taxon>
        <taxon>Ecdysozoa</taxon>
        <taxon>Arthropoda</taxon>
        <taxon>Hexapoda</taxon>
        <taxon>Insecta</taxon>
        <taxon>Pterygota</taxon>
        <taxon>Neoptera</taxon>
        <taxon>Endopterygota</taxon>
        <taxon>Coleoptera</taxon>
        <taxon>Polyphaga</taxon>
        <taxon>Cucujiformia</taxon>
        <taxon>Curculionidae</taxon>
        <taxon>Ceutorhynchinae</taxon>
        <taxon>Ceutorhynchus</taxon>
    </lineage>
</organism>
<gene>
    <name evidence="2" type="ORF">CEUTPL_LOCUS2113</name>
</gene>
<protein>
    <recommendedName>
        <fullName evidence="4">DUF4371 domain-containing protein</fullName>
    </recommendedName>
</protein>
<name>A0A9N9MDD7_9CUCU</name>
<dbReference type="AlphaFoldDB" id="A0A9N9MDD7"/>
<proteinExistence type="predicted"/>
<feature type="region of interest" description="Disordered" evidence="1">
    <location>
        <begin position="29"/>
        <end position="79"/>
    </location>
</feature>
<sequence>MIDEPLGEPSSHSTSSLATLDLIDDNENSVVFQSGEIDEESLGSEETSSEIHNVPSTPDPKQPGSSDRGTRGSEQSLNEVSADPALWNVACMEAKIRQILVERGPYQIKEIEFPLNKDKIFTLALFEISDWRKKGYSDWKNITRALTMHERSAKHRNAFKAWKELDIRLKQKKTIDAEYQRILDLETQHWRGVLKRIMAILVELLAEFDPVMEEHLRRVQRESDKWSVTYLSNNIQDELINLMGNKILKEIVEIAKNAKYFSIIADCTPDVSHIEQLSLTVRVVAFNSNDNKYRIEEFFIGLFFIGFFEASDSTGEGLAQLILTQLEKWSSRIDALKPLRYQLCEIYDALIEIIEDANRDAETKVKAQGLNLSDCVRMLSEAIQKLKTYRQFGYEQMKIAANDIAGDLECTIEFPIETEVRARRKKRQFDYEAVDEPLTEEKKFKVNFFNYTLDITLNSLTERFSLLETHRNNFQFLYDILKLRNIDDKVLENYCTNLQSTLSVNNDSDLSAADLQEELHDVSRILPSEIHYAK</sequence>
<keyword evidence="3" id="KW-1185">Reference proteome</keyword>
<evidence type="ECO:0000256" key="1">
    <source>
        <dbReference type="SAM" id="MobiDB-lite"/>
    </source>
</evidence>